<feature type="domain" description="MOSC" evidence="2">
    <location>
        <begin position="18"/>
        <end position="167"/>
    </location>
</feature>
<dbReference type="AlphaFoldDB" id="A0A1N6CMD8"/>
<evidence type="ECO:0000313" key="3">
    <source>
        <dbReference type="EMBL" id="SIN59657.1"/>
    </source>
</evidence>
<dbReference type="GO" id="GO:0030151">
    <property type="term" value="F:molybdenum ion binding"/>
    <property type="evidence" value="ECO:0007669"/>
    <property type="project" value="InterPro"/>
</dbReference>
<dbReference type="PANTHER" id="PTHR36930">
    <property type="entry name" value="METAL-SULFUR CLUSTER BIOSYNTHESIS PROTEINS YUAD-RELATED"/>
    <property type="match status" value="1"/>
</dbReference>
<name>A0A1N6CMD8_9SPHN</name>
<dbReference type="Gene3D" id="2.40.33.20">
    <property type="entry name" value="PK beta-barrel domain-like"/>
    <property type="match status" value="1"/>
</dbReference>
<reference evidence="4" key="1">
    <citation type="submission" date="2016-11" db="EMBL/GenBank/DDBJ databases">
        <authorList>
            <person name="Varghese N."/>
            <person name="Submissions S."/>
        </authorList>
    </citation>
    <scope>NUCLEOTIDE SEQUENCE [LARGE SCALE GENOMIC DNA]</scope>
    <source>
        <strain evidence="4">DSM 22363</strain>
    </source>
</reference>
<proteinExistence type="predicted"/>
<dbReference type="InterPro" id="IPR005302">
    <property type="entry name" value="MoCF_Sase_C"/>
</dbReference>
<keyword evidence="4" id="KW-1185">Reference proteome</keyword>
<dbReference type="PROSITE" id="PS51340">
    <property type="entry name" value="MOSC"/>
    <property type="match status" value="1"/>
</dbReference>
<feature type="region of interest" description="Disordered" evidence="1">
    <location>
        <begin position="30"/>
        <end position="50"/>
    </location>
</feature>
<dbReference type="STRING" id="1123272.SAMN02745824_0186"/>
<dbReference type="InterPro" id="IPR011037">
    <property type="entry name" value="Pyrv_Knase-like_insert_dom_sf"/>
</dbReference>
<dbReference type="RefSeq" id="WP_074203303.1">
    <property type="nucleotide sequence ID" value="NZ_FSQW01000001.1"/>
</dbReference>
<dbReference type="OrthoDB" id="9786134at2"/>
<organism evidence="3 4">
    <name type="scientific">Parasphingorhabdus marina DSM 22363</name>
    <dbReference type="NCBI Taxonomy" id="1123272"/>
    <lineage>
        <taxon>Bacteria</taxon>
        <taxon>Pseudomonadati</taxon>
        <taxon>Pseudomonadota</taxon>
        <taxon>Alphaproteobacteria</taxon>
        <taxon>Sphingomonadales</taxon>
        <taxon>Sphingomonadaceae</taxon>
        <taxon>Parasphingorhabdus</taxon>
    </lineage>
</organism>
<dbReference type="PANTHER" id="PTHR36930:SF1">
    <property type="entry name" value="MOSC DOMAIN-CONTAINING PROTEIN"/>
    <property type="match status" value="1"/>
</dbReference>
<evidence type="ECO:0000256" key="1">
    <source>
        <dbReference type="SAM" id="MobiDB-lite"/>
    </source>
</evidence>
<evidence type="ECO:0000259" key="2">
    <source>
        <dbReference type="PROSITE" id="PS51340"/>
    </source>
</evidence>
<dbReference type="GO" id="GO:0003824">
    <property type="term" value="F:catalytic activity"/>
    <property type="evidence" value="ECO:0007669"/>
    <property type="project" value="InterPro"/>
</dbReference>
<accession>A0A1N6CMD8</accession>
<dbReference type="GO" id="GO:0030170">
    <property type="term" value="F:pyridoxal phosphate binding"/>
    <property type="evidence" value="ECO:0007669"/>
    <property type="project" value="InterPro"/>
</dbReference>
<dbReference type="Pfam" id="PF03473">
    <property type="entry name" value="MOSC"/>
    <property type="match status" value="1"/>
</dbReference>
<evidence type="ECO:0000313" key="4">
    <source>
        <dbReference type="Proteomes" id="UP000185192"/>
    </source>
</evidence>
<sequence>MARVISVHRQRDHQFSKSPEQQITLIAGEGVQGDAHRGQTVKHRSRVARDPDQPNLRQVHLLHEELLDELRTQSFRIHPGDIGENILTRDLALLDLPEGTLLRIGEQAKLRITGLRNPCRQLNDFAPGLTDAVLARGPQGELVRKAGVMAVVENGGVVKAGDAISTELPENGKPLEPV</sequence>
<dbReference type="EMBL" id="FSQW01000001">
    <property type="protein sequence ID" value="SIN59657.1"/>
    <property type="molecule type" value="Genomic_DNA"/>
</dbReference>
<gene>
    <name evidence="3" type="ORF">SAMN02745824_0186</name>
</gene>
<dbReference type="InterPro" id="IPR052716">
    <property type="entry name" value="MOSC_domain"/>
</dbReference>
<protein>
    <submittedName>
        <fullName evidence="3">MOSC domain-containing protein</fullName>
    </submittedName>
</protein>
<dbReference type="Proteomes" id="UP000185192">
    <property type="component" value="Unassembled WGS sequence"/>
</dbReference>
<dbReference type="SUPFAM" id="SSF50800">
    <property type="entry name" value="PK beta-barrel domain-like"/>
    <property type="match status" value="1"/>
</dbReference>